<dbReference type="FunFam" id="3.40.720.10:FF:000017">
    <property type="entry name" value="Predicted protein"/>
    <property type="match status" value="1"/>
</dbReference>
<gene>
    <name evidence="4 5" type="primary">LOC114326035</name>
</gene>
<dbReference type="InterPro" id="IPR004245">
    <property type="entry name" value="DUF229"/>
</dbReference>
<dbReference type="OrthoDB" id="413313at2759"/>
<dbReference type="SUPFAM" id="SSF53649">
    <property type="entry name" value="Alkaline phosphatase-like"/>
    <property type="match status" value="1"/>
</dbReference>
<dbReference type="PANTHER" id="PTHR10974">
    <property type="entry name" value="FI08016P-RELATED"/>
    <property type="match status" value="1"/>
</dbReference>
<keyword evidence="1" id="KW-0812">Transmembrane</keyword>
<dbReference type="Gene3D" id="3.40.720.10">
    <property type="entry name" value="Alkaline Phosphatase, subunit A"/>
    <property type="match status" value="1"/>
</dbReference>
<dbReference type="EnsemblMetazoa" id="XM_028274335.2">
    <property type="protein sequence ID" value="XP_028130136.1"/>
    <property type="gene ID" value="LOC114326035"/>
</dbReference>
<organism evidence="5">
    <name type="scientific">Diabrotica virgifera virgifera</name>
    <name type="common">western corn rootworm</name>
    <dbReference type="NCBI Taxonomy" id="50390"/>
    <lineage>
        <taxon>Eukaryota</taxon>
        <taxon>Metazoa</taxon>
        <taxon>Ecdysozoa</taxon>
        <taxon>Arthropoda</taxon>
        <taxon>Hexapoda</taxon>
        <taxon>Insecta</taxon>
        <taxon>Pterygota</taxon>
        <taxon>Neoptera</taxon>
        <taxon>Endopterygota</taxon>
        <taxon>Coleoptera</taxon>
        <taxon>Polyphaga</taxon>
        <taxon>Cucujiformia</taxon>
        <taxon>Chrysomeloidea</taxon>
        <taxon>Chrysomelidae</taxon>
        <taxon>Galerucinae</taxon>
        <taxon>Diabroticina</taxon>
        <taxon>Diabroticites</taxon>
        <taxon>Diabrotica</taxon>
    </lineage>
</organism>
<dbReference type="InterPro" id="IPR017850">
    <property type="entry name" value="Alkaline_phosphatase_core_sf"/>
</dbReference>
<reference evidence="4 5" key="1">
    <citation type="submission" date="2025-04" db="UniProtKB">
        <authorList>
            <consortium name="RefSeq"/>
        </authorList>
    </citation>
    <scope>IDENTIFICATION</scope>
    <source>
        <tissue evidence="4 5">Whole insect</tissue>
    </source>
</reference>
<keyword evidence="3" id="KW-1185">Reference proteome</keyword>
<evidence type="ECO:0000313" key="5">
    <source>
        <dbReference type="RefSeq" id="XP_028130202.1"/>
    </source>
</evidence>
<dbReference type="GeneID" id="114326035"/>
<evidence type="ECO:0000313" key="3">
    <source>
        <dbReference type="Proteomes" id="UP001652700"/>
    </source>
</evidence>
<dbReference type="GO" id="GO:0005615">
    <property type="term" value="C:extracellular space"/>
    <property type="evidence" value="ECO:0007669"/>
    <property type="project" value="TreeGrafter"/>
</dbReference>
<dbReference type="CDD" id="cd16021">
    <property type="entry name" value="ALP_like"/>
    <property type="match status" value="1"/>
</dbReference>
<name>A0A6P7F5T3_DIAVI</name>
<feature type="transmembrane region" description="Helical" evidence="1">
    <location>
        <begin position="12"/>
        <end position="31"/>
    </location>
</feature>
<accession>A0A6P7F5T3</accession>
<dbReference type="RefSeq" id="XP_028130136.1">
    <property type="nucleotide sequence ID" value="XM_028274335.1"/>
</dbReference>
<dbReference type="AlphaFoldDB" id="A0A6P7F5T3"/>
<proteinExistence type="predicted"/>
<dbReference type="Pfam" id="PF02995">
    <property type="entry name" value="DUF229"/>
    <property type="match status" value="1"/>
</dbReference>
<keyword evidence="1" id="KW-0472">Membrane</keyword>
<protein>
    <submittedName>
        <fullName evidence="4 5">Uncharacterized protein LOC114326035 isoform X2</fullName>
    </submittedName>
</protein>
<evidence type="ECO:0000256" key="1">
    <source>
        <dbReference type="SAM" id="Phobius"/>
    </source>
</evidence>
<dbReference type="RefSeq" id="XP_028130202.1">
    <property type="nucleotide sequence ID" value="XM_028274401.1"/>
</dbReference>
<reference evidence="2" key="2">
    <citation type="submission" date="2025-05" db="UniProtKB">
        <authorList>
            <consortium name="EnsemblMetazoa"/>
        </authorList>
    </citation>
    <scope>IDENTIFICATION</scope>
</reference>
<dbReference type="EnsemblMetazoa" id="XM_028274401.2">
    <property type="protein sequence ID" value="XP_028130202.1"/>
    <property type="gene ID" value="LOC114326035"/>
</dbReference>
<dbReference type="PANTHER" id="PTHR10974:SF1">
    <property type="entry name" value="FI08016P-RELATED"/>
    <property type="match status" value="1"/>
</dbReference>
<dbReference type="Proteomes" id="UP001652700">
    <property type="component" value="Unplaced"/>
</dbReference>
<evidence type="ECO:0000313" key="4">
    <source>
        <dbReference type="RefSeq" id="XP_028130136.1"/>
    </source>
</evidence>
<keyword evidence="1" id="KW-1133">Transmembrane helix</keyword>
<evidence type="ECO:0000313" key="2">
    <source>
        <dbReference type="EnsemblMetazoa" id="XP_028130136.1"/>
    </source>
</evidence>
<sequence>MEVDESKVRVPSIYWIPIVLCIAMLFIADVFQMQYFTLQFSKPIFSNVSFDDRAFTIYTPGCKIPYMDPFDAHIKPFLETPKPAKCNKGKPALFTTNLTAVYLVQSSLSSYQLNDTTSLNCCYAPFRRREPGKGESDDKFKLEPKCKSFSESAIITDEFIQVTCRVDNTTIYKDTFAFVPIKTNFTTNDITPKPINVLVIGLDAVSRLNLHRQMPKTVKYLKEQKAVELLGYNKVGDNTFPNLIPVLTGSYESQLVKTCWPKTSERFDNCTFIWNRYKKEGYATSFGEDSSWMGLFNYMRRGFRKQPTDYAYGYFNRYSENLIGNSHNMNVYECEGARLIFKDFLDYISRFVTTMTSNNIPYFGFFWGASLSHDYLNKPKLGDQYYYSFFKDLKDRGYLNNTAVFFISDHGIRWGSIRQTFQGRMEERLPFVHALIPESFQKRYPTAFKNLQQNSKRLTTPFDLHDTFLDLLEPSKRLSLQSNKSSRAVSLFKPISKERTCKDAEIASHWCTCQQSTEVNTNDTMVEKVAQAAVLHINKLLEGYAQCAKLVLDDVLNSRVMTHSSEIKGSNMMKDYLITIRTLPGEAVFEVTVRYTEKTKTFEVIGTISRLNLYGKQSACITDFHLKLYCYCRNML</sequence>